<dbReference type="InterPro" id="IPR003423">
    <property type="entry name" value="OMP_efflux"/>
</dbReference>
<dbReference type="InterPro" id="IPR010131">
    <property type="entry name" value="MdtP/NodT-like"/>
</dbReference>
<dbReference type="PROSITE" id="PS51257">
    <property type="entry name" value="PROKAR_LIPOPROTEIN"/>
    <property type="match status" value="1"/>
</dbReference>
<proteinExistence type="inferred from homology"/>
<dbReference type="Pfam" id="PF02321">
    <property type="entry name" value="OEP"/>
    <property type="match status" value="2"/>
</dbReference>
<dbReference type="PANTHER" id="PTHR30203:SF33">
    <property type="entry name" value="BLR4455 PROTEIN"/>
    <property type="match status" value="1"/>
</dbReference>
<keyword evidence="4" id="KW-1185">Reference proteome</keyword>
<organism evidence="3 4">
    <name type="scientific">Flavobacterium ponti</name>
    <dbReference type="NCBI Taxonomy" id="665133"/>
    <lineage>
        <taxon>Bacteria</taxon>
        <taxon>Pseudomonadati</taxon>
        <taxon>Bacteroidota</taxon>
        <taxon>Flavobacteriia</taxon>
        <taxon>Flavobacteriales</taxon>
        <taxon>Flavobacteriaceae</taxon>
        <taxon>Flavobacterium</taxon>
    </lineage>
</organism>
<keyword evidence="2" id="KW-0564">Palmitate</keyword>
<dbReference type="Gene3D" id="2.20.200.10">
    <property type="entry name" value="Outer membrane efflux proteins (OEP)"/>
    <property type="match status" value="1"/>
</dbReference>
<comment type="caution">
    <text evidence="3">The sequence shown here is derived from an EMBL/GenBank/DDBJ whole genome shotgun (WGS) entry which is preliminary data.</text>
</comment>
<dbReference type="Proteomes" id="UP001595885">
    <property type="component" value="Unassembled WGS sequence"/>
</dbReference>
<keyword evidence="2" id="KW-0812">Transmembrane</keyword>
<dbReference type="EMBL" id="JBHSGW010000028">
    <property type="protein sequence ID" value="MFC4741079.1"/>
    <property type="molecule type" value="Genomic_DNA"/>
</dbReference>
<evidence type="ECO:0000313" key="3">
    <source>
        <dbReference type="EMBL" id="MFC4741079.1"/>
    </source>
</evidence>
<evidence type="ECO:0000256" key="1">
    <source>
        <dbReference type="ARBA" id="ARBA00007613"/>
    </source>
</evidence>
<keyword evidence="2" id="KW-0472">Membrane</keyword>
<sequence>MRKQNIIKGSLLLVTMFIVQSCFVAKDYEKPQVNTDNLYRTEQVADSSSLASMSWDKMFTDEKLQSYINEAIQNNLDMKIALQNMAAAEATMKQGKAGYFPTLNGNTTWTHQEISQNSQFGRLFSSIDQYEMSAKLSWEADIWGKIRSNKRATAAKYLQSAVARQAIQTELVANVASIYYQLLALDAQINVVTSTIENRNTSVEVIKALKDAGNVNEVAVKQTEAQQYAAQIILEDLKYNIKVLENTFNQLLGKAPNTVERGLFENQKIDAEIKTGLPTFLLSQRPDVIAAELNFRNAFELTNVARSSFYPSLTINATGGLQALELKEWFSAKSIFANVITGLAQPIFNQRQNKTRLEVAQANQQKAYLQFEKSLLVAGKEVSDALANYENETNKLVIRKKQVEALKNAADYSDELLQYGMVNYLEVLTAKDNALNTEINYIDNKYQQLNAVISLYKALGGGN</sequence>
<keyword evidence="2" id="KW-1134">Transmembrane beta strand</keyword>
<dbReference type="Gene3D" id="1.20.1600.10">
    <property type="entry name" value="Outer membrane efflux proteins (OEP)"/>
    <property type="match status" value="1"/>
</dbReference>
<dbReference type="RefSeq" id="WP_379743714.1">
    <property type="nucleotide sequence ID" value="NZ_JBHSGW010000028.1"/>
</dbReference>
<dbReference type="PANTHER" id="PTHR30203">
    <property type="entry name" value="OUTER MEMBRANE CATION EFFLUX PROTEIN"/>
    <property type="match status" value="1"/>
</dbReference>
<dbReference type="SUPFAM" id="SSF56954">
    <property type="entry name" value="Outer membrane efflux proteins (OEP)"/>
    <property type="match status" value="1"/>
</dbReference>
<name>A0ABV9P9Z0_9FLAO</name>
<evidence type="ECO:0000313" key="4">
    <source>
        <dbReference type="Proteomes" id="UP001595885"/>
    </source>
</evidence>
<keyword evidence="2" id="KW-0449">Lipoprotein</keyword>
<accession>A0ABV9P9Z0</accession>
<comment type="similarity">
    <text evidence="1 2">Belongs to the outer membrane factor (OMF) (TC 1.B.17) family.</text>
</comment>
<comment type="subcellular location">
    <subcellularLocation>
        <location evidence="2">Cell membrane</location>
        <topology evidence="2">Lipid-anchor</topology>
    </subcellularLocation>
</comment>
<evidence type="ECO:0000256" key="2">
    <source>
        <dbReference type="RuleBase" id="RU362097"/>
    </source>
</evidence>
<gene>
    <name evidence="3" type="ORF">ACFO3U_13840</name>
</gene>
<dbReference type="NCBIfam" id="TIGR01845">
    <property type="entry name" value="outer_NodT"/>
    <property type="match status" value="1"/>
</dbReference>
<reference evidence="4" key="1">
    <citation type="journal article" date="2019" name="Int. J. Syst. Evol. Microbiol.">
        <title>The Global Catalogue of Microorganisms (GCM) 10K type strain sequencing project: providing services to taxonomists for standard genome sequencing and annotation.</title>
        <authorList>
            <consortium name="The Broad Institute Genomics Platform"/>
            <consortium name="The Broad Institute Genome Sequencing Center for Infectious Disease"/>
            <person name="Wu L."/>
            <person name="Ma J."/>
        </authorList>
    </citation>
    <scope>NUCLEOTIDE SEQUENCE [LARGE SCALE GENOMIC DNA]</scope>
    <source>
        <strain evidence="4">CCUG 50349</strain>
    </source>
</reference>
<protein>
    <submittedName>
        <fullName evidence="3">Efflux transporter outer membrane subunit</fullName>
    </submittedName>
</protein>